<dbReference type="PROSITE" id="PS50818">
    <property type="entry name" value="INTEIN_C_TER"/>
    <property type="match status" value="1"/>
</dbReference>
<feature type="domain" description="Hint" evidence="3">
    <location>
        <begin position="2288"/>
        <end position="2395"/>
    </location>
</feature>
<evidence type="ECO:0000259" key="3">
    <source>
        <dbReference type="SMART" id="SM00306"/>
    </source>
</evidence>
<gene>
    <name evidence="5" type="ORF">FNH04_22145</name>
</gene>
<feature type="region of interest" description="Disordered" evidence="2">
    <location>
        <begin position="1704"/>
        <end position="1725"/>
    </location>
</feature>
<dbReference type="InterPro" id="IPR030934">
    <property type="entry name" value="Intein_C"/>
</dbReference>
<feature type="compositionally biased region" description="Low complexity" evidence="2">
    <location>
        <begin position="260"/>
        <end position="285"/>
    </location>
</feature>
<dbReference type="OrthoDB" id="291011at2"/>
<evidence type="ECO:0000259" key="4">
    <source>
        <dbReference type="SMART" id="SM00458"/>
    </source>
</evidence>
<comment type="caution">
    <text evidence="5">The sequence shown here is derived from an EMBL/GenBank/DDBJ whole genome shotgun (WGS) entry which is preliminary data.</text>
</comment>
<feature type="region of interest" description="Disordered" evidence="2">
    <location>
        <begin position="260"/>
        <end position="286"/>
    </location>
</feature>
<accession>A0A5N8W6H7</accession>
<proteinExistence type="predicted"/>
<dbReference type="InterPro" id="IPR036844">
    <property type="entry name" value="Hint_dom_sf"/>
</dbReference>
<organism evidence="5 6">
    <name type="scientific">Streptomyces phyllanthi</name>
    <dbReference type="NCBI Taxonomy" id="1803180"/>
    <lineage>
        <taxon>Bacteria</taxon>
        <taxon>Bacillati</taxon>
        <taxon>Actinomycetota</taxon>
        <taxon>Actinomycetes</taxon>
        <taxon>Kitasatosporales</taxon>
        <taxon>Streptomycetaceae</taxon>
        <taxon>Streptomyces</taxon>
    </lineage>
</organism>
<dbReference type="InterPro" id="IPR006530">
    <property type="entry name" value="YD"/>
</dbReference>
<dbReference type="Pfam" id="PF05593">
    <property type="entry name" value="RHS_repeat"/>
    <property type="match status" value="2"/>
</dbReference>
<keyword evidence="1" id="KW-0175">Coiled coil</keyword>
<dbReference type="NCBIfam" id="TIGR03696">
    <property type="entry name" value="Rhs_assc_core"/>
    <property type="match status" value="1"/>
</dbReference>
<feature type="compositionally biased region" description="Basic and acidic residues" evidence="2">
    <location>
        <begin position="2260"/>
        <end position="2275"/>
    </location>
</feature>
<dbReference type="Gene3D" id="2.170.16.10">
    <property type="entry name" value="Hedgehog/Intein (Hint) domain"/>
    <property type="match status" value="1"/>
</dbReference>
<keyword evidence="6" id="KW-1185">Reference proteome</keyword>
<dbReference type="InterPro" id="IPR000772">
    <property type="entry name" value="Ricin_B_lectin"/>
</dbReference>
<dbReference type="NCBIfam" id="TIGR01643">
    <property type="entry name" value="YD_repeat_2x"/>
    <property type="match status" value="1"/>
</dbReference>
<dbReference type="SMART" id="SM00458">
    <property type="entry name" value="RICIN"/>
    <property type="match status" value="1"/>
</dbReference>
<dbReference type="InterPro" id="IPR003587">
    <property type="entry name" value="Hint_dom_N"/>
</dbReference>
<dbReference type="InterPro" id="IPR050708">
    <property type="entry name" value="T6SS_VgrG/RHS"/>
</dbReference>
<feature type="region of interest" description="Disordered" evidence="2">
    <location>
        <begin position="2258"/>
        <end position="2298"/>
    </location>
</feature>
<sequence length="2573" mass="275882">MWGSSSWCGRGRFAGNRAERRRRARARAGVIGAVVVALCVGVVPAASALPPDDDRSGVELVDLPDADKAEGENGGNLAELTTAEAEDPQEYDPAKVTAPAGGTVTEDIAGLTPGELVPISQDGVDLPVEVGAPESATTAEAAALEGAWQVSLAGQNELADTAIEGMALTVTPPAGATGDAVIALDYTDFSELYGANWADRLSFVQYPSCFLTTPDTEGCSEPTEVSTDNVVEQTGTDGDGQAVYERRILATMDVEVLAAGGTSTESTDTSTASSASTASASDEGTVGNALYREQPEARLATLAAATAGSGSSVLLATDSGSGSKGDFSATPLVSAGSWSAGGNSGGFTYSYTLQTPTVPGGPSPAVSFGYNSQGVDGRTSASNNQPSWIGDGWEYNAGSITRTYRSCRDDRTDGNNTKKTSDQCWGSYNAVMTLGGTTTELVLPDGADPTSDKWVTANGDGSRVELIKNTDLGNGDADGEYWRVTTRDGTQYYFGRHKLPGWASGDPTTNSVLSAPVAGNQSGEPCYKSGDFAGSFCDQAWRWNLDYVVDTDGNAMTMWWERETNYYAKNEKFKASVAYDRGGYLKKIEYGLRTGALFGTPIAKVTFDVDERCFKEGELACTEENFTSGDFGKNRIWYDTPADLYCAKGKECYVPVPTFWSRKRLAQVTTWAQRTQGSTELSKVDSFKLQQSLPADLTDEGVALWLESITRTGYDTEGEAIALNPVRFLANAQPMPNRVKEGANDPNPAFDRLRITRIVSEYGGETDITYKAPEGACKTGSGFPDVEDNTGLCFPVYWNPDPDKETIDWFHKYVVEKVQELPALTGVDPVTTEYDYLGGAAWALNQAEFSKKKTRTYDQWRGFARVRTYTGADSSTAYMSTEKGMTETRYFRGMHGDKLPGDEGTREVTVTDSNGSTIALDKEPFAGRVAETLTYTKKGGSLLTRDVDYPTATVLATRTRSGGIPALKAYRVLDDHSISVTNSSGTGDDKRTWRVLKTSTEYEDTYGLPVKVESLGDTDKGGDETCTEMSYVHNTDKHLIGLPRQTLTVAGTCGETPTAEDWTDGSRVAYDNGAYGDTPTSGSATTTWAISGSGGSWTQDGKVAYDDYGRTTSTTDAAGNVDKTAYTPSTGQVYQVKTTNALNQSETTTLEPARGVSLKETDANGHTTTFTYDALGRTTQAWAPTRSTSKSPSAKFTYDTTIGQPVSVTTEALKDNGDYEASTVIYDGLGRERQKQEPAVGKGRLITDVLYSANGTIAQTNNAYYDTGNPSTTLFELDSDYQVPNATLYSYDGLGRTLTETPYLHGTESTAKQTRYVYGDDYSTVIPPTGGAVQRSFSDAQGRTVRVDTFTDAARTEYRSTRYTYDWRGDQVKAEDSEGNTWTWQYDARGRQTEAVDPDTGTTTTKYDVLNRPETVTDENATVWTKYDALSRPVEQRENSSTGTLLASTEYDTLIGGVGLPTSQTRYTDGMAYTTSVSGYTADYQPLGKRITLPESIATSYGLQKEYAYGFEYSESGRLESVNLPAVGTFPAEKLVLRYNEDGLPVSTSGQAWYTAQTSYSPYGQVLRTASGEQPNRVWSTNLFDEATGELQRSIVDRESTSDTTAVTGHRVNSRAYAYDPAGNVTSIADTSNSVTDRQCFTYDALGQLTEAWTAPSACTAAGKTAAAPKYEDGTTNVTAANEGYWQSYEYDALGNRKKLVEHDPGLDTSKDATTTYSYGKEDGTQPHTLTGMSQTYKADSGAQVTKATKLTYDDAGNTKTRTYDGSEQALDWTWDGQVAKITGFGENGAGAWLGLANKCLDLAGASTTAGTALQLYSCNGSKAQKLRIDAPAGSSDASTGALKVLGKCAVPSGGATANATPVVIADCTGAEGQKWTATAEGTLKHVSSGKCLDVGNSNSADGTDLQLYTCNSTAAQSWTPDKETKYVYGGDGARLMAISATERTLYLGEATISLNANKTPAYTERYYSQPGAPTVMRHAQGSSAAELSAQVVDQNGTAYVNVALTSGNRVKFSKTDPFGVERSESTSWRSHRSYIGGDDDASSGLVHLGAREYDPTTGRFLSADPVLDLADPVQMNGYVYCENNPVTFADPSGLASEGGNGGDYGGPSASQESWAKKTLNTSIADVIMSVGWAALKDFVGWNDLVGCFSRGDLWACGSMVVGAIPWTKLGKIPGVLKAAAKIASAVSALLKAKEKARKIIEMAKKARELARKAKEAKKRAAQRAAQLKKKAKEAATRQVKRAAHKTGNAVQKMQKAVAKKAEAKPRQTRAKEESSGGGGGSCSKEESNSFTPGTKVLMADGTTKPIEKVENGDKVLATDPETGETSVETVTAEIKGEGVKHLVKVTIAIGDAENGDERTAELTATDGHPFWVPELGEWIDAEDLKAGQWLRTSAGTYVQITAIERWTATSATVHNLTVSDLHTYYVVAGSAPVLVHNCGANTDGYYYRGVVEGHHSYDTAAQGRAVPRGTSTNMNVHSGGDGTDTIFTSWSDDFETAEFFAQNRGDEWIGRGVMLRIRVASIDPAIGPSRNIQIHDGPYERFFEDEHLIVGEILADDISFDFGQTWTPVRRR</sequence>
<evidence type="ECO:0000313" key="6">
    <source>
        <dbReference type="Proteomes" id="UP000326979"/>
    </source>
</evidence>
<dbReference type="Proteomes" id="UP000326979">
    <property type="component" value="Unassembled WGS sequence"/>
</dbReference>
<evidence type="ECO:0000256" key="2">
    <source>
        <dbReference type="SAM" id="MobiDB-lite"/>
    </source>
</evidence>
<dbReference type="Pfam" id="PF00652">
    <property type="entry name" value="Ricin_B_lectin"/>
    <property type="match status" value="1"/>
</dbReference>
<dbReference type="Gene3D" id="2.180.10.10">
    <property type="entry name" value="RHS repeat-associated core"/>
    <property type="match status" value="3"/>
</dbReference>
<dbReference type="SUPFAM" id="SSF51294">
    <property type="entry name" value="Hedgehog/intein (Hint) domain"/>
    <property type="match status" value="1"/>
</dbReference>
<dbReference type="CDD" id="cd23451">
    <property type="entry name" value="beta-trefoil_Ricin_laminarinase"/>
    <property type="match status" value="1"/>
</dbReference>
<dbReference type="SMART" id="SM00306">
    <property type="entry name" value="HintN"/>
    <property type="match status" value="1"/>
</dbReference>
<dbReference type="InterPro" id="IPR031325">
    <property type="entry name" value="RHS_repeat"/>
</dbReference>
<feature type="compositionally biased region" description="Polar residues" evidence="2">
    <location>
        <begin position="223"/>
        <end position="236"/>
    </location>
</feature>
<dbReference type="PANTHER" id="PTHR32305:SF17">
    <property type="entry name" value="TRNA NUCLEASE WAPA"/>
    <property type="match status" value="1"/>
</dbReference>
<protein>
    <submittedName>
        <fullName evidence="5">Sugar-binding protein</fullName>
    </submittedName>
</protein>
<dbReference type="CDD" id="cd00081">
    <property type="entry name" value="Hint"/>
    <property type="match status" value="1"/>
</dbReference>
<evidence type="ECO:0000313" key="5">
    <source>
        <dbReference type="EMBL" id="MPY42506.1"/>
    </source>
</evidence>
<dbReference type="PROSITE" id="PS50231">
    <property type="entry name" value="RICIN_B_LECTIN"/>
    <property type="match status" value="1"/>
</dbReference>
<feature type="region of interest" description="Disordered" evidence="2">
    <location>
        <begin position="215"/>
        <end position="241"/>
    </location>
</feature>
<dbReference type="SUPFAM" id="SSF50370">
    <property type="entry name" value="Ricin B-like lectins"/>
    <property type="match status" value="1"/>
</dbReference>
<feature type="domain" description="Ricin B lectin" evidence="4">
    <location>
        <begin position="1790"/>
        <end position="1922"/>
    </location>
</feature>
<dbReference type="InterPro" id="IPR022385">
    <property type="entry name" value="Rhs_assc_core"/>
</dbReference>
<name>A0A5N8W6H7_9ACTN</name>
<evidence type="ECO:0000256" key="1">
    <source>
        <dbReference type="SAM" id="Coils"/>
    </source>
</evidence>
<dbReference type="Pfam" id="PF07591">
    <property type="entry name" value="PT-HINT"/>
    <property type="match status" value="1"/>
</dbReference>
<dbReference type="EMBL" id="VJZE01000157">
    <property type="protein sequence ID" value="MPY42506.1"/>
    <property type="molecule type" value="Genomic_DNA"/>
</dbReference>
<dbReference type="PANTHER" id="PTHR32305">
    <property type="match status" value="1"/>
</dbReference>
<reference evidence="5 6" key="1">
    <citation type="submission" date="2019-07" db="EMBL/GenBank/DDBJ databases">
        <title>New species of Amycolatopsis and Streptomyces.</title>
        <authorList>
            <person name="Duangmal K."/>
            <person name="Teo W.F.A."/>
            <person name="Lipun K."/>
        </authorList>
    </citation>
    <scope>NUCLEOTIDE SEQUENCE [LARGE SCALE GENOMIC DNA]</scope>
    <source>
        <strain evidence="5 6">TISTR 2346</strain>
    </source>
</reference>
<feature type="coiled-coil region" evidence="1">
    <location>
        <begin position="2200"/>
        <end position="2238"/>
    </location>
</feature>
<dbReference type="InterPro" id="IPR035992">
    <property type="entry name" value="Ricin_B-like_lectins"/>
</dbReference>